<feature type="region of interest" description="Disordered" evidence="1">
    <location>
        <begin position="1166"/>
        <end position="1207"/>
    </location>
</feature>
<feature type="compositionally biased region" description="Basic and acidic residues" evidence="1">
    <location>
        <begin position="863"/>
        <end position="878"/>
    </location>
</feature>
<feature type="compositionally biased region" description="Polar residues" evidence="1">
    <location>
        <begin position="673"/>
        <end position="682"/>
    </location>
</feature>
<feature type="compositionally biased region" description="Polar residues" evidence="1">
    <location>
        <begin position="418"/>
        <end position="427"/>
    </location>
</feature>
<feature type="region of interest" description="Disordered" evidence="1">
    <location>
        <begin position="237"/>
        <end position="317"/>
    </location>
</feature>
<evidence type="ECO:0000313" key="2">
    <source>
        <dbReference type="EMBL" id="CAG8539731.1"/>
    </source>
</evidence>
<feature type="compositionally biased region" description="Polar residues" evidence="1">
    <location>
        <begin position="1190"/>
        <end position="1207"/>
    </location>
</feature>
<dbReference type="OrthoDB" id="2424072at2759"/>
<feature type="compositionally biased region" description="Basic and acidic residues" evidence="1">
    <location>
        <begin position="469"/>
        <end position="483"/>
    </location>
</feature>
<feature type="compositionally biased region" description="Low complexity" evidence="1">
    <location>
        <begin position="356"/>
        <end position="365"/>
    </location>
</feature>
<dbReference type="EMBL" id="CAJVPI010000475">
    <property type="protein sequence ID" value="CAG8539731.1"/>
    <property type="molecule type" value="Genomic_DNA"/>
</dbReference>
<accession>A0A9N9ARI9</accession>
<evidence type="ECO:0000256" key="1">
    <source>
        <dbReference type="SAM" id="MobiDB-lite"/>
    </source>
</evidence>
<name>A0A9N9ARI9_9GLOM</name>
<feature type="compositionally biased region" description="Basic residues" evidence="1">
    <location>
        <begin position="515"/>
        <end position="525"/>
    </location>
</feature>
<feature type="region of interest" description="Disordered" evidence="1">
    <location>
        <begin position="344"/>
        <end position="786"/>
    </location>
</feature>
<evidence type="ECO:0000313" key="3">
    <source>
        <dbReference type="Proteomes" id="UP000789739"/>
    </source>
</evidence>
<comment type="caution">
    <text evidence="2">The sequence shown here is derived from an EMBL/GenBank/DDBJ whole genome shotgun (WGS) entry which is preliminary data.</text>
</comment>
<feature type="compositionally biased region" description="Basic residues" evidence="1">
    <location>
        <begin position="891"/>
        <end position="910"/>
    </location>
</feature>
<feature type="compositionally biased region" description="Basic residues" evidence="1">
    <location>
        <begin position="747"/>
        <end position="768"/>
    </location>
</feature>
<dbReference type="Proteomes" id="UP000789739">
    <property type="component" value="Unassembled WGS sequence"/>
</dbReference>
<feature type="region of interest" description="Disordered" evidence="1">
    <location>
        <begin position="957"/>
        <end position="1016"/>
    </location>
</feature>
<proteinExistence type="predicted"/>
<feature type="region of interest" description="Disordered" evidence="1">
    <location>
        <begin position="1112"/>
        <end position="1151"/>
    </location>
</feature>
<feature type="compositionally biased region" description="Polar residues" evidence="1">
    <location>
        <begin position="254"/>
        <end position="296"/>
    </location>
</feature>
<feature type="compositionally biased region" description="Low complexity" evidence="1">
    <location>
        <begin position="610"/>
        <end position="627"/>
    </location>
</feature>
<feature type="compositionally biased region" description="Polar residues" evidence="1">
    <location>
        <begin position="803"/>
        <end position="821"/>
    </location>
</feature>
<feature type="compositionally biased region" description="Basic residues" evidence="1">
    <location>
        <begin position="628"/>
        <end position="644"/>
    </location>
</feature>
<feature type="compositionally biased region" description="Basic and acidic residues" evidence="1">
    <location>
        <begin position="599"/>
        <end position="609"/>
    </location>
</feature>
<protein>
    <submittedName>
        <fullName evidence="2">2856_t:CDS:1</fullName>
    </submittedName>
</protein>
<feature type="compositionally biased region" description="Basic residues" evidence="1">
    <location>
        <begin position="428"/>
        <end position="446"/>
    </location>
</feature>
<feature type="compositionally biased region" description="Basic and acidic residues" evidence="1">
    <location>
        <begin position="717"/>
        <end position="728"/>
    </location>
</feature>
<organism evidence="2 3">
    <name type="scientific">Paraglomus brasilianum</name>
    <dbReference type="NCBI Taxonomy" id="144538"/>
    <lineage>
        <taxon>Eukaryota</taxon>
        <taxon>Fungi</taxon>
        <taxon>Fungi incertae sedis</taxon>
        <taxon>Mucoromycota</taxon>
        <taxon>Glomeromycotina</taxon>
        <taxon>Glomeromycetes</taxon>
        <taxon>Paraglomerales</taxon>
        <taxon>Paraglomeraceae</taxon>
        <taxon>Paraglomus</taxon>
    </lineage>
</organism>
<feature type="compositionally biased region" description="Polar residues" evidence="1">
    <location>
        <begin position="554"/>
        <end position="564"/>
    </location>
</feature>
<feature type="compositionally biased region" description="Low complexity" evidence="1">
    <location>
        <begin position="958"/>
        <end position="970"/>
    </location>
</feature>
<feature type="compositionally biased region" description="Basic residues" evidence="1">
    <location>
        <begin position="656"/>
        <end position="672"/>
    </location>
</feature>
<sequence>MTQQGDLRYQLPTPQDSQLLADIDQAIAKRTQTDENPDRYSEAYVEEDFDISGHANMDNVANDNQQQALTDEMTPLNILSQQLGIQESQSDLHNLRSVVPESLGQKTAEESNNNSTTNTVYVTLRDVERESGSRDFEASSTPFEREAIQVVVDNGSLQVHSTAELANSNHSMSAISDGQQQALPELGDNATESQISGHYYQRMAEAFANIGFIRMEPGSDDDKPVSARLRKRESYPQYREVLFSTRRKRKKTTSHGPTPQRSRSASIGSLASRGESNISTPYPPSQRSRSASVESTVSREEPQISTPKRPRGRRITNTLSRELIISSPRRRLRRSRNINVVSREVSTPKRVRRSRSVNVVSRGVSTPKHRARRGRSVNVVSREVSTPKHRARRGRSVNVVSREVSTPKSLKRRPPRNRSISVASTSRVVKRPRGSASTRGKRRPRANKGLTELTSLEEQVEEGTAFKENTVDEDSHNINDRSAPETIEEQSDQRNSVQEDDTDGESSSIELRSVRSPRGRVRGARGSRGSASISRVARRSRASATRGKRALRANSRSNKLTSVEEQVEEGTISKEDTVDEDSHDVNNKSASETMEEQSDEHSKSDEHSSFQEGGSDSESSGIELKPVRSPRGRGRRVRGNRVRGSRGVASTSGVARRSRTSATRGKRTRRANSRSNKLTSMEEQVEEGTISKEDTVDEDSHDVNNKSASETMEEQSDEHSKSDEHSSFQEDDSDSESNNSIELKPIRSPRGRGRRVRGSRGQRGRGRGGRTGGSPVERSLSPSLPPDVVELIVENPITLDVESTSTVVRRSRTLVTSASTRSLRKSNKHTPLEEQMEEGTISKDDTVDEDSHDINSKSASETIEERSDRQNRFQRVDSDSENSSIELKSIRSPRGRGRGGNRTRGGRGRGGRTGELHLKRSLSPSLPSDVVELIAENPIALENAVKALASTNYDLLGSTTPVVSPSTPSSDRARSPNRYRIIPRSPTPSFNYPFDRSASASSSPTPSVGRSSPTSSRAWTDIHWKQLKILYRETRIAYIRSGKEVIGNTEFYQTVANKFCELDSRNLLFLRDLKVRVKSIERAELSRNTERRDSMDSTTSYNSVNLFNREYSNLREGSPAETPKKRKLSEIDSTSEPLNAEDEDQHKRKKVYETPTRLTNFISKWFGDRWTSPSGSRVHSSGISEDDNEVNTSELTQSPTATMNPKD</sequence>
<feature type="compositionally biased region" description="Basic residues" evidence="1">
    <location>
        <begin position="536"/>
        <end position="551"/>
    </location>
</feature>
<feature type="region of interest" description="Disordered" evidence="1">
    <location>
        <begin position="803"/>
        <end position="921"/>
    </location>
</feature>
<gene>
    <name evidence="2" type="ORF">PBRASI_LOCUS4525</name>
</gene>
<keyword evidence="3" id="KW-1185">Reference proteome</keyword>
<dbReference type="AlphaFoldDB" id="A0A9N9ARI9"/>
<feature type="compositionally biased region" description="Low complexity" evidence="1">
    <location>
        <begin position="996"/>
        <end position="1016"/>
    </location>
</feature>
<feature type="compositionally biased region" description="Polar residues" evidence="1">
    <location>
        <begin position="1171"/>
        <end position="1183"/>
    </location>
</feature>
<reference evidence="2" key="1">
    <citation type="submission" date="2021-06" db="EMBL/GenBank/DDBJ databases">
        <authorList>
            <person name="Kallberg Y."/>
            <person name="Tangrot J."/>
            <person name="Rosling A."/>
        </authorList>
    </citation>
    <scope>NUCLEOTIDE SEQUENCE</scope>
    <source>
        <strain evidence="2">BR232B</strain>
    </source>
</reference>